<reference evidence="6 7" key="1">
    <citation type="submission" date="2018-06" db="EMBL/GenBank/DDBJ databases">
        <title>Halonotius sp. F13-13 a new haloarchaeeon isolated from a solar saltern from Isla Cristina, Huelva, Spain.</title>
        <authorList>
            <person name="Duran-Viseras A."/>
            <person name="Sanchez-Porro C."/>
            <person name="Ventosa A."/>
        </authorList>
    </citation>
    <scope>NUCLEOTIDE SEQUENCE [LARGE SCALE GENOMIC DNA]</scope>
    <source>
        <strain evidence="6 7">F13-13</strain>
    </source>
</reference>
<gene>
    <name evidence="4" type="primary">dtdA</name>
    <name evidence="6" type="ORF">DM826_02675</name>
</gene>
<organism evidence="6 7">
    <name type="scientific">Halonotius aquaticus</name>
    <dbReference type="NCBI Taxonomy" id="2216978"/>
    <lineage>
        <taxon>Archaea</taxon>
        <taxon>Methanobacteriati</taxon>
        <taxon>Methanobacteriota</taxon>
        <taxon>Stenosarchaea group</taxon>
        <taxon>Halobacteria</taxon>
        <taxon>Halobacteriales</taxon>
        <taxon>Haloferacaceae</taxon>
        <taxon>Halonotius</taxon>
    </lineage>
</organism>
<comment type="cofactor">
    <cofactor evidence="4">
        <name>Zn(2+)</name>
        <dbReference type="ChEBI" id="CHEBI:29105"/>
    </cofactor>
    <text evidence="4">Binds 2 Zn(2+) ions per subunit.</text>
</comment>
<dbReference type="InterPro" id="IPR007508">
    <property type="entry name" value="DtdA"/>
</dbReference>
<dbReference type="PANTHER" id="PTHR34667">
    <property type="entry name" value="D-AMINOACYL-TRNA DEACYLASE"/>
    <property type="match status" value="1"/>
</dbReference>
<evidence type="ECO:0000256" key="3">
    <source>
        <dbReference type="ARBA" id="ARBA00022833"/>
    </source>
</evidence>
<comment type="catalytic activity">
    <reaction evidence="4">
        <text>a D-aminoacyl-tRNA + H2O = a tRNA + a D-alpha-amino acid + H(+)</text>
        <dbReference type="Rhea" id="RHEA:13953"/>
        <dbReference type="Rhea" id="RHEA-COMP:10123"/>
        <dbReference type="Rhea" id="RHEA-COMP:10124"/>
        <dbReference type="ChEBI" id="CHEBI:15377"/>
        <dbReference type="ChEBI" id="CHEBI:15378"/>
        <dbReference type="ChEBI" id="CHEBI:59871"/>
        <dbReference type="ChEBI" id="CHEBI:78442"/>
        <dbReference type="ChEBI" id="CHEBI:79333"/>
        <dbReference type="EC" id="3.1.1.96"/>
    </reaction>
</comment>
<evidence type="ECO:0000256" key="2">
    <source>
        <dbReference type="ARBA" id="ARBA00022801"/>
    </source>
</evidence>
<comment type="catalytic activity">
    <reaction evidence="4">
        <text>glycyl-tRNA(Ala) + H2O = tRNA(Ala) + glycine + H(+)</text>
        <dbReference type="Rhea" id="RHEA:53744"/>
        <dbReference type="Rhea" id="RHEA-COMP:9657"/>
        <dbReference type="Rhea" id="RHEA-COMP:13640"/>
        <dbReference type="ChEBI" id="CHEBI:15377"/>
        <dbReference type="ChEBI" id="CHEBI:15378"/>
        <dbReference type="ChEBI" id="CHEBI:57305"/>
        <dbReference type="ChEBI" id="CHEBI:78442"/>
        <dbReference type="ChEBI" id="CHEBI:78522"/>
        <dbReference type="EC" id="3.1.1.96"/>
    </reaction>
</comment>
<evidence type="ECO:0000256" key="4">
    <source>
        <dbReference type="HAMAP-Rule" id="MF_00562"/>
    </source>
</evidence>
<comment type="similarity">
    <text evidence="4">Belongs to the DtdA deacylase family.</text>
</comment>
<dbReference type="NCBIfam" id="NF011435">
    <property type="entry name" value="PRK14866.1-1"/>
    <property type="match status" value="1"/>
</dbReference>
<comment type="caution">
    <text evidence="6">The sequence shown here is derived from an EMBL/GenBank/DDBJ whole genome shotgun (WGS) entry which is preliminary data.</text>
</comment>
<keyword evidence="3 4" id="KW-0862">Zinc</keyword>
<evidence type="ECO:0000313" key="7">
    <source>
        <dbReference type="Proteomes" id="UP000276588"/>
    </source>
</evidence>
<dbReference type="GO" id="GO:0019478">
    <property type="term" value="P:D-amino acid catabolic process"/>
    <property type="evidence" value="ECO:0007669"/>
    <property type="project" value="UniProtKB-UniRule"/>
</dbReference>
<dbReference type="Pfam" id="PF04414">
    <property type="entry name" value="tRNA_deacylase"/>
    <property type="match status" value="1"/>
</dbReference>
<dbReference type="OrthoDB" id="9863at2157"/>
<evidence type="ECO:0000313" key="6">
    <source>
        <dbReference type="EMBL" id="RJX44533.1"/>
    </source>
</evidence>
<comment type="function">
    <text evidence="4">D-aminoacyl-tRNA deacylase with broad substrate specificity. By recycling D-aminoacyl-tRNA to D-amino acids and free tRNA molecules, this enzyme counteracts the toxicity associated with the formation of D-aminoacyl-tRNA entities in vivo.</text>
</comment>
<dbReference type="InterPro" id="IPR018033">
    <property type="entry name" value="Deacylase_DtdA_archaea"/>
</dbReference>
<sequence>MIGIVVSRADEASTHLGEQLRAVGEWTAHEDERRADGDGGGTYYTTAGFELREFDTIHIELADPAPAFSAPDDLDFLVFVSRHAGDTGRLLTAHVTGNFGPAEYGGEPGAFARAAPGAHKAVIEALSEHAPDDYEVGIECTHHGPTDCTVPSMFVELGSGEEQWQDAEAARAIAKAVLNLRGVAADHRPDGLEAPRHVVGFGGGHYTPRCERIVTDTDWAVGHIGSDWQLDAMGDPAANREVIDAAFEASAAELAVVDGENPDLERVIDDLGYRVVSETWLRTVGERPRVVVDAAEATLSSVAEGLRFGEVAVDSDTNRDGDTNPAETWTVVSLPDDLIAAANGIDADATVAAVVETTIAYETTEGATLPAGRALVADTTDFEQLIDRLAGLLATDYESVEQTTEGVICRDTGFDPGKADTLGVPEGPKFGRLAAGKTVTVNGREITPKSVESERIERFTVDWPESDPAGQRAETASDGRLTNGER</sequence>
<dbReference type="HAMAP" id="MF_00562">
    <property type="entry name" value="Deacylase_DtdA"/>
    <property type="match status" value="1"/>
</dbReference>
<keyword evidence="7" id="KW-1185">Reference proteome</keyword>
<dbReference type="GO" id="GO:0106026">
    <property type="term" value="F:Gly-tRNA(Ala) deacylase activity"/>
    <property type="evidence" value="ECO:0007669"/>
    <property type="project" value="RHEA"/>
</dbReference>
<dbReference type="GO" id="GO:0008270">
    <property type="term" value="F:zinc ion binding"/>
    <property type="evidence" value="ECO:0007669"/>
    <property type="project" value="UniProtKB-UniRule"/>
</dbReference>
<proteinExistence type="inferred from homology"/>
<dbReference type="Gene3D" id="3.40.50.10700">
    <property type="entry name" value="AF0625-like"/>
    <property type="match status" value="1"/>
</dbReference>
<feature type="region of interest" description="Disordered" evidence="5">
    <location>
        <begin position="460"/>
        <end position="486"/>
    </location>
</feature>
<evidence type="ECO:0000256" key="5">
    <source>
        <dbReference type="SAM" id="MobiDB-lite"/>
    </source>
</evidence>
<dbReference type="AlphaFoldDB" id="A0A3A6PQK8"/>
<dbReference type="GO" id="GO:0051499">
    <property type="term" value="F:D-aminoacyl-tRNA deacylase activity"/>
    <property type="evidence" value="ECO:0007669"/>
    <property type="project" value="UniProtKB-UniRule"/>
</dbReference>
<name>A0A3A6PQK8_9EURY</name>
<protein>
    <recommendedName>
        <fullName evidence="4">D-aminoacyl-tRNA deacylase</fullName>
        <ecNumber evidence="4">3.1.1.96</ecNumber>
    </recommendedName>
</protein>
<dbReference type="Gene3D" id="3.40.630.50">
    <property type="entry name" value="AF0625-like"/>
    <property type="match status" value="1"/>
</dbReference>
<keyword evidence="1 4" id="KW-0479">Metal-binding</keyword>
<evidence type="ECO:0000256" key="1">
    <source>
        <dbReference type="ARBA" id="ARBA00022723"/>
    </source>
</evidence>
<comment type="subunit">
    <text evidence="4">Monomer.</text>
</comment>
<dbReference type="EMBL" id="QKNY01000004">
    <property type="protein sequence ID" value="RJX44533.1"/>
    <property type="molecule type" value="Genomic_DNA"/>
</dbReference>
<dbReference type="Proteomes" id="UP000276588">
    <property type="component" value="Unassembled WGS sequence"/>
</dbReference>
<accession>A0A3A6PQK8</accession>
<dbReference type="SUPFAM" id="SSF142535">
    <property type="entry name" value="AF0625-like"/>
    <property type="match status" value="1"/>
</dbReference>
<dbReference type="EC" id="3.1.1.96" evidence="4"/>
<dbReference type="RefSeq" id="WP_120101153.1">
    <property type="nucleotide sequence ID" value="NZ_QKNY01000004.1"/>
</dbReference>
<dbReference type="PANTHER" id="PTHR34667:SF1">
    <property type="entry name" value="D-AMINOACYL-TRNA DEACYLASE"/>
    <property type="match status" value="1"/>
</dbReference>
<keyword evidence="2 4" id="KW-0378">Hydrolase</keyword>